<evidence type="ECO:0000313" key="1">
    <source>
        <dbReference type="EMBL" id="QHT67385.1"/>
    </source>
</evidence>
<evidence type="ECO:0008006" key="3">
    <source>
        <dbReference type="Google" id="ProtNLM"/>
    </source>
</evidence>
<name>A0A6C0GHL2_9BACT</name>
<dbReference type="Proteomes" id="UP000480178">
    <property type="component" value="Chromosome"/>
</dbReference>
<reference evidence="1 2" key="1">
    <citation type="submission" date="2020-01" db="EMBL/GenBank/DDBJ databases">
        <authorList>
            <person name="Kim M.K."/>
        </authorList>
    </citation>
    <scope>NUCLEOTIDE SEQUENCE [LARGE SCALE GENOMIC DNA]</scope>
    <source>
        <strain evidence="1 2">172606-1</strain>
    </source>
</reference>
<dbReference type="KEGG" id="rhoz:GXP67_12435"/>
<organism evidence="1 2">
    <name type="scientific">Rhodocytophaga rosea</name>
    <dbReference type="NCBI Taxonomy" id="2704465"/>
    <lineage>
        <taxon>Bacteria</taxon>
        <taxon>Pseudomonadati</taxon>
        <taxon>Bacteroidota</taxon>
        <taxon>Cytophagia</taxon>
        <taxon>Cytophagales</taxon>
        <taxon>Rhodocytophagaceae</taxon>
        <taxon>Rhodocytophaga</taxon>
    </lineage>
</organism>
<gene>
    <name evidence="1" type="ORF">GXP67_12435</name>
</gene>
<sequence length="67" mass="7915">MVLYEDSQRKMPVVLIETKRKYDGSALALQQIKNYAKNAGVSTMKYLFVSDGLLYWLLERDFIYELF</sequence>
<proteinExistence type="predicted"/>
<accession>A0A6C0GHL2</accession>
<evidence type="ECO:0000313" key="2">
    <source>
        <dbReference type="Proteomes" id="UP000480178"/>
    </source>
</evidence>
<dbReference type="EMBL" id="CP048222">
    <property type="protein sequence ID" value="QHT67385.1"/>
    <property type="molecule type" value="Genomic_DNA"/>
</dbReference>
<dbReference type="AlphaFoldDB" id="A0A6C0GHL2"/>
<dbReference type="RefSeq" id="WP_162443417.1">
    <property type="nucleotide sequence ID" value="NZ_CP048222.1"/>
</dbReference>
<keyword evidence="2" id="KW-1185">Reference proteome</keyword>
<protein>
    <recommendedName>
        <fullName evidence="3">Type I restriction enzyme R protein N-terminal domain-containing protein</fullName>
    </recommendedName>
</protein>